<protein>
    <recommendedName>
        <fullName evidence="3">Receptor ligand binding region domain-containing protein</fullName>
    </recommendedName>
</protein>
<name>A0A443S507_9ACAR</name>
<evidence type="ECO:0008006" key="3">
    <source>
        <dbReference type="Google" id="ProtNLM"/>
    </source>
</evidence>
<dbReference type="Gene3D" id="3.40.50.2300">
    <property type="match status" value="1"/>
</dbReference>
<dbReference type="Proteomes" id="UP000288716">
    <property type="component" value="Unassembled WGS sequence"/>
</dbReference>
<evidence type="ECO:0000313" key="2">
    <source>
        <dbReference type="Proteomes" id="UP000288716"/>
    </source>
</evidence>
<keyword evidence="2" id="KW-1185">Reference proteome</keyword>
<comment type="caution">
    <text evidence="1">The sequence shown here is derived from an EMBL/GenBank/DDBJ whole genome shotgun (WGS) entry which is preliminary data.</text>
</comment>
<accession>A0A443S507</accession>
<dbReference type="VEuPathDB" id="VectorBase:LDEU009505"/>
<reference evidence="1 2" key="1">
    <citation type="journal article" date="2018" name="Gigascience">
        <title>Genomes of trombidid mites reveal novel predicted allergens and laterally-transferred genes associated with secondary metabolism.</title>
        <authorList>
            <person name="Dong X."/>
            <person name="Chaisiri K."/>
            <person name="Xia D."/>
            <person name="Armstrong S.D."/>
            <person name="Fang Y."/>
            <person name="Donnelly M.J."/>
            <person name="Kadowaki T."/>
            <person name="McGarry J.W."/>
            <person name="Darby A.C."/>
            <person name="Makepeace B.L."/>
        </authorList>
    </citation>
    <scope>NUCLEOTIDE SEQUENCE [LARGE SCALE GENOMIC DNA]</scope>
    <source>
        <strain evidence="1">UoL-UT</strain>
    </source>
</reference>
<organism evidence="1 2">
    <name type="scientific">Leptotrombidium deliense</name>
    <dbReference type="NCBI Taxonomy" id="299467"/>
    <lineage>
        <taxon>Eukaryota</taxon>
        <taxon>Metazoa</taxon>
        <taxon>Ecdysozoa</taxon>
        <taxon>Arthropoda</taxon>
        <taxon>Chelicerata</taxon>
        <taxon>Arachnida</taxon>
        <taxon>Acari</taxon>
        <taxon>Acariformes</taxon>
        <taxon>Trombidiformes</taxon>
        <taxon>Prostigmata</taxon>
        <taxon>Anystina</taxon>
        <taxon>Parasitengona</taxon>
        <taxon>Trombiculoidea</taxon>
        <taxon>Trombiculidae</taxon>
        <taxon>Leptotrombidium</taxon>
    </lineage>
</organism>
<dbReference type="AlphaFoldDB" id="A0A443S507"/>
<evidence type="ECO:0000313" key="1">
    <source>
        <dbReference type="EMBL" id="RWS22535.1"/>
    </source>
</evidence>
<dbReference type="EMBL" id="NCKV01008506">
    <property type="protein sequence ID" value="RWS22535.1"/>
    <property type="molecule type" value="Genomic_DNA"/>
</dbReference>
<gene>
    <name evidence="1" type="ORF">B4U80_09137</name>
</gene>
<proteinExistence type="predicted"/>
<sequence>MKPRYLPAVIDVMKFYDWRRIIYIYDSDEVYN</sequence>
<dbReference type="OrthoDB" id="5984008at2759"/>